<evidence type="ECO:0000313" key="2">
    <source>
        <dbReference type="Proteomes" id="UP000594637"/>
    </source>
</evidence>
<dbReference type="GO" id="GO:0004713">
    <property type="term" value="F:protein tyrosine kinase activity"/>
    <property type="evidence" value="ECO:0007669"/>
    <property type="project" value="TreeGrafter"/>
</dbReference>
<dbReference type="PANTHER" id="PTHR43434">
    <property type="entry name" value="PHOSPHOGLYCOLATE PHOSPHATASE"/>
    <property type="match status" value="1"/>
</dbReference>
<dbReference type="SUPFAM" id="SSF56784">
    <property type="entry name" value="HAD-like"/>
    <property type="match status" value="1"/>
</dbReference>
<dbReference type="InterPro" id="IPR050155">
    <property type="entry name" value="HAD-like_hydrolase_sf"/>
</dbReference>
<dbReference type="GO" id="GO:0005829">
    <property type="term" value="C:cytosol"/>
    <property type="evidence" value="ECO:0007669"/>
    <property type="project" value="TreeGrafter"/>
</dbReference>
<dbReference type="Gene3D" id="3.40.50.1000">
    <property type="entry name" value="HAD superfamily/HAD-like"/>
    <property type="match status" value="1"/>
</dbReference>
<accession>A0A7T0PXJ9</accession>
<dbReference type="InterPro" id="IPR041492">
    <property type="entry name" value="HAD_2"/>
</dbReference>
<dbReference type="InterPro" id="IPR023214">
    <property type="entry name" value="HAD_sf"/>
</dbReference>
<dbReference type="Gene3D" id="1.10.150.240">
    <property type="entry name" value="Putative phosphatase, domain 2"/>
    <property type="match status" value="1"/>
</dbReference>
<keyword evidence="1" id="KW-0378">Hydrolase</keyword>
<dbReference type="InterPro" id="IPR023198">
    <property type="entry name" value="PGP-like_dom2"/>
</dbReference>
<gene>
    <name evidence="1" type="ORF">ID810_06775</name>
</gene>
<proteinExistence type="predicted"/>
<dbReference type="AlphaFoldDB" id="A0A7T0PXJ9"/>
<reference evidence="1 2" key="1">
    <citation type="submission" date="2020-11" db="EMBL/GenBank/DDBJ databases">
        <title>Actinomyces sp. ZJ750.</title>
        <authorList>
            <person name="Zhou J."/>
        </authorList>
    </citation>
    <scope>NUCLEOTIDE SEQUENCE [LARGE SCALE GENOMIC DNA]</scope>
    <source>
        <strain evidence="1 2">ZJ750</strain>
    </source>
</reference>
<dbReference type="GO" id="GO:0016787">
    <property type="term" value="F:hydrolase activity"/>
    <property type="evidence" value="ECO:0007669"/>
    <property type="project" value="UniProtKB-KW"/>
</dbReference>
<dbReference type="PANTHER" id="PTHR43434:SF20">
    <property type="entry name" value="5'-NUCLEOTIDASE"/>
    <property type="match status" value="1"/>
</dbReference>
<dbReference type="InterPro" id="IPR036412">
    <property type="entry name" value="HAD-like_sf"/>
</dbReference>
<evidence type="ECO:0000313" key="1">
    <source>
        <dbReference type="EMBL" id="QPL06608.1"/>
    </source>
</evidence>
<organism evidence="1 2">
    <name type="scientific">Actinomyces respiraculi</name>
    <dbReference type="NCBI Taxonomy" id="2744574"/>
    <lineage>
        <taxon>Bacteria</taxon>
        <taxon>Bacillati</taxon>
        <taxon>Actinomycetota</taxon>
        <taxon>Actinomycetes</taxon>
        <taxon>Actinomycetales</taxon>
        <taxon>Actinomycetaceae</taxon>
        <taxon>Actinomyces</taxon>
    </lineage>
</organism>
<keyword evidence="2" id="KW-1185">Reference proteome</keyword>
<dbReference type="Proteomes" id="UP000594637">
    <property type="component" value="Chromosome"/>
</dbReference>
<protein>
    <submittedName>
        <fullName evidence="1">HAD hydrolase-like protein</fullName>
    </submittedName>
</protein>
<name>A0A7T0PXJ9_9ACTO</name>
<dbReference type="EMBL" id="CP063989">
    <property type="protein sequence ID" value="QPL06608.1"/>
    <property type="molecule type" value="Genomic_DNA"/>
</dbReference>
<dbReference type="Pfam" id="PF13419">
    <property type="entry name" value="HAD_2"/>
    <property type="match status" value="1"/>
</dbReference>
<sequence>MDGTLIDSGPTILDAFAHTLSDLGLAVGSREELGVFIGPPLHEGFRLHAGLEGQDVDEAVRIYRSHYTRHMHKAPVYDGVPGLLDALAAAGVPTCLATSKREDLAVRLLEHKGLVSRLTATAGADLADRGGRKAEVIGTAVRRLGEAGADTSRVVHVGDRAHDVEGAHEAGVECVGVLWGYGDAEEMAGADWLVDSPAQLSDLLTGLTGLPLGAHVSEAGL</sequence>
<dbReference type="KEGG" id="arep:ID810_06775"/>